<name>A0A977KAI6_9CREN</name>
<dbReference type="PANTHER" id="PTHR11203">
    <property type="entry name" value="CLEAVAGE AND POLYADENYLATION SPECIFICITY FACTOR FAMILY MEMBER"/>
    <property type="match status" value="1"/>
</dbReference>
<dbReference type="InterPro" id="IPR036866">
    <property type="entry name" value="RibonucZ/Hydroxyglut_hydro"/>
</dbReference>
<keyword evidence="1" id="KW-0378">Hydrolase</keyword>
<sequence length="429" mass="47680">MASVEITFLGGAREVGRAAYLVKDSKAKLLLDYGVSFDEEDRPILPEHVSPKSIDAIILSHAHLDHSGAIPLLYSAIKRPLYLTRVTRDLMGILLNDFLKLSGYYVPFGHTEVKEALSSTRLVRYRRELSIPEAGEAALTFYDAGHIPGSAMVKVEMPDGVKVLYTGDVRVSETKLLRGADLEGLEADVLIIEATYGKADHPRREDVEALFVSDVEEVLDQGGTVLIPAFSVGRSQEVLSILEERGIDAPIYLDGMVRGVTELLLQSENKFALRNPELLERAYENARIVRGWNDRKNAWRRRGVIIASAGMLRGGPSLYYARKLQGNPRAATFLVSFQAPGTPGRRLIEEGKLEPDSEPFKPRLEWFDFSSHAGASELIQIIKSIKNLKKVIVVHSEESTALEFAKRVEEETGIEAHVPRPLETLKIEV</sequence>
<evidence type="ECO:0000313" key="5">
    <source>
        <dbReference type="Proteomes" id="UP001063698"/>
    </source>
</evidence>
<dbReference type="Pfam" id="PF16661">
    <property type="entry name" value="Lactamase_B_6"/>
    <property type="match status" value="1"/>
</dbReference>
<reference evidence="4" key="1">
    <citation type="submission" date="2013-11" db="EMBL/GenBank/DDBJ databases">
        <title>Comparative genomics of Ignicoccus.</title>
        <authorList>
            <person name="Podar M."/>
        </authorList>
    </citation>
    <scope>NUCLEOTIDE SEQUENCE</scope>
    <source>
        <strain evidence="4">DSM 13166</strain>
    </source>
</reference>
<dbReference type="Pfam" id="PF07521">
    <property type="entry name" value="RMMBL"/>
    <property type="match status" value="1"/>
</dbReference>
<dbReference type="CDD" id="cd16295">
    <property type="entry name" value="TTHA0252-CPSF-like_MBL-fold"/>
    <property type="match status" value="1"/>
</dbReference>
<proteinExistence type="predicted"/>
<dbReference type="Pfam" id="PF10996">
    <property type="entry name" value="Beta-Casp"/>
    <property type="match status" value="1"/>
</dbReference>
<feature type="domain" description="Beta-Casp" evidence="3">
    <location>
        <begin position="235"/>
        <end position="347"/>
    </location>
</feature>
<dbReference type="Gene3D" id="3.40.50.10890">
    <property type="match status" value="1"/>
</dbReference>
<dbReference type="InterPro" id="IPR011108">
    <property type="entry name" value="RMMBL"/>
</dbReference>
<dbReference type="AlphaFoldDB" id="A0A977KAI6"/>
<evidence type="ECO:0000259" key="2">
    <source>
        <dbReference type="SMART" id="SM00849"/>
    </source>
</evidence>
<evidence type="ECO:0000259" key="3">
    <source>
        <dbReference type="SMART" id="SM01027"/>
    </source>
</evidence>
<accession>A0A977KAI6</accession>
<dbReference type="GO" id="GO:0004521">
    <property type="term" value="F:RNA endonuclease activity"/>
    <property type="evidence" value="ECO:0007669"/>
    <property type="project" value="TreeGrafter"/>
</dbReference>
<evidence type="ECO:0000313" key="4">
    <source>
        <dbReference type="EMBL" id="UXD21110.1"/>
    </source>
</evidence>
<dbReference type="Proteomes" id="UP001063698">
    <property type="component" value="Chromosome"/>
</dbReference>
<dbReference type="KEGG" id="ipc:IPA_00235"/>
<dbReference type="Gene3D" id="3.60.15.10">
    <property type="entry name" value="Ribonuclease Z/Hydroxyacylglutathione hydrolase-like"/>
    <property type="match status" value="1"/>
</dbReference>
<evidence type="ECO:0000256" key="1">
    <source>
        <dbReference type="ARBA" id="ARBA00022801"/>
    </source>
</evidence>
<keyword evidence="5" id="KW-1185">Reference proteome</keyword>
<dbReference type="InterPro" id="IPR050698">
    <property type="entry name" value="MBL"/>
</dbReference>
<organism evidence="4 5">
    <name type="scientific">Ignicoccus pacificus DSM 13166</name>
    <dbReference type="NCBI Taxonomy" id="940294"/>
    <lineage>
        <taxon>Archaea</taxon>
        <taxon>Thermoproteota</taxon>
        <taxon>Thermoprotei</taxon>
        <taxon>Desulfurococcales</taxon>
        <taxon>Desulfurococcaceae</taxon>
        <taxon>Ignicoccus</taxon>
    </lineage>
</organism>
<dbReference type="EMBL" id="CP006868">
    <property type="protein sequence ID" value="UXD21110.1"/>
    <property type="molecule type" value="Genomic_DNA"/>
</dbReference>
<dbReference type="SMART" id="SM00849">
    <property type="entry name" value="Lactamase_B"/>
    <property type="match status" value="1"/>
</dbReference>
<gene>
    <name evidence="4" type="ORF">IPA_00235</name>
</gene>
<dbReference type="InterPro" id="IPR022712">
    <property type="entry name" value="Beta_Casp"/>
</dbReference>
<protein>
    <submittedName>
        <fullName evidence="4">Beta-lactamase</fullName>
    </submittedName>
</protein>
<feature type="domain" description="Metallo-beta-lactamase" evidence="2">
    <location>
        <begin position="16"/>
        <end position="222"/>
    </location>
</feature>
<dbReference type="GO" id="GO:0016787">
    <property type="term" value="F:hydrolase activity"/>
    <property type="evidence" value="ECO:0007669"/>
    <property type="project" value="UniProtKB-KW"/>
</dbReference>
<dbReference type="SUPFAM" id="SSF56281">
    <property type="entry name" value="Metallo-hydrolase/oxidoreductase"/>
    <property type="match status" value="1"/>
</dbReference>
<dbReference type="PANTHER" id="PTHR11203:SF52">
    <property type="entry name" value="MRNA 3-END PROCESSING FACTOR"/>
    <property type="match status" value="1"/>
</dbReference>
<dbReference type="SMART" id="SM01027">
    <property type="entry name" value="Beta-Casp"/>
    <property type="match status" value="1"/>
</dbReference>
<dbReference type="InterPro" id="IPR001279">
    <property type="entry name" value="Metallo-B-lactamas"/>
</dbReference>